<evidence type="ECO:0000313" key="3">
    <source>
        <dbReference type="Proteomes" id="UP000040578"/>
    </source>
</evidence>
<evidence type="ECO:0000256" key="1">
    <source>
        <dbReference type="SAM" id="Phobius"/>
    </source>
</evidence>
<dbReference type="Pfam" id="PF06197">
    <property type="entry name" value="DUF998"/>
    <property type="match status" value="1"/>
</dbReference>
<comment type="caution">
    <text evidence="2">The sequence shown here is derived from an EMBL/GenBank/DDBJ whole genome shotgun (WGS) entry which is preliminary data.</text>
</comment>
<dbReference type="EMBL" id="CPYD01000002">
    <property type="protein sequence ID" value="CNE18034.1"/>
    <property type="molecule type" value="Genomic_DNA"/>
</dbReference>
<accession>A0ABM9S524</accession>
<keyword evidence="1" id="KW-0472">Membrane</keyword>
<sequence length="223" mass="24558">MLAQIRWQKIGAWCFTFGGLQYLLAEKISAFAWLMPVYSYRRNYISDLGIPLCGLLADNRQICSPLHWVMNIGFAVEGILFLLACWLLRPIFNGRLRHAFLLFGLLHGAGGVIIALFHSGGGSGGDILHQITFHQIGAVMAIGSGNLCLLAAGWMQRDRAGFYYFSQLSLGLGGLGLLSMLLIPLNLLPVGMIERASVYPITLWQIFTGIFLLTAGKWGARNI</sequence>
<keyword evidence="3" id="KW-1185">Reference proteome</keyword>
<feature type="transmembrane region" description="Helical" evidence="1">
    <location>
        <begin position="162"/>
        <end position="183"/>
    </location>
</feature>
<dbReference type="Proteomes" id="UP000040578">
    <property type="component" value="Unassembled WGS sequence"/>
</dbReference>
<feature type="transmembrane region" description="Helical" evidence="1">
    <location>
        <begin position="68"/>
        <end position="88"/>
    </location>
</feature>
<protein>
    <submittedName>
        <fullName evidence="2">Protein of uncharacterized function (DUF998)</fullName>
    </submittedName>
</protein>
<proteinExistence type="predicted"/>
<evidence type="ECO:0000313" key="2">
    <source>
        <dbReference type="EMBL" id="CNE18034.1"/>
    </source>
</evidence>
<name>A0ABM9S524_9GAMM</name>
<organism evidence="2 3">
    <name type="scientific">Yersinia nurmii</name>
    <dbReference type="NCBI Taxonomy" id="685706"/>
    <lineage>
        <taxon>Bacteria</taxon>
        <taxon>Pseudomonadati</taxon>
        <taxon>Pseudomonadota</taxon>
        <taxon>Gammaproteobacteria</taxon>
        <taxon>Enterobacterales</taxon>
        <taxon>Yersiniaceae</taxon>
        <taxon>Yersinia</taxon>
    </lineage>
</organism>
<feature type="transmembrane region" description="Helical" evidence="1">
    <location>
        <begin position="131"/>
        <end position="155"/>
    </location>
</feature>
<reference evidence="2 3" key="1">
    <citation type="submission" date="2015-03" db="EMBL/GenBank/DDBJ databases">
        <authorList>
            <consortium name="Pathogen Informatics"/>
            <person name="Murphy D."/>
        </authorList>
    </citation>
    <scope>NUCLEOTIDE SEQUENCE [LARGE SCALE GENOMIC DNA]</scope>
    <source>
        <strain evidence="3">type strain: CIP110231</strain>
    </source>
</reference>
<feature type="transmembrane region" description="Helical" evidence="1">
    <location>
        <begin position="100"/>
        <end position="119"/>
    </location>
</feature>
<dbReference type="InterPro" id="IPR009339">
    <property type="entry name" value="DUF998"/>
</dbReference>
<keyword evidence="1" id="KW-0812">Transmembrane</keyword>
<feature type="transmembrane region" description="Helical" evidence="1">
    <location>
        <begin position="203"/>
        <end position="220"/>
    </location>
</feature>
<dbReference type="RefSeq" id="WP_049597153.1">
    <property type="nucleotide sequence ID" value="NZ_CPYD01000002.1"/>
</dbReference>
<keyword evidence="1" id="KW-1133">Transmembrane helix</keyword>
<gene>
    <name evidence="2" type="ORF">ERS137967_00967</name>
</gene>